<reference evidence="1" key="1">
    <citation type="submission" date="2019-08" db="EMBL/GenBank/DDBJ databases">
        <authorList>
            <person name="Kucharzyk K."/>
            <person name="Murdoch R.W."/>
            <person name="Higgins S."/>
            <person name="Loffler F."/>
        </authorList>
    </citation>
    <scope>NUCLEOTIDE SEQUENCE</scope>
</reference>
<dbReference type="AlphaFoldDB" id="A0A644VD71"/>
<evidence type="ECO:0008006" key="2">
    <source>
        <dbReference type="Google" id="ProtNLM"/>
    </source>
</evidence>
<gene>
    <name evidence="1" type="ORF">SDC9_35358</name>
</gene>
<evidence type="ECO:0000313" key="1">
    <source>
        <dbReference type="EMBL" id="MPL89324.1"/>
    </source>
</evidence>
<accession>A0A644VD71</accession>
<dbReference type="EMBL" id="VSSQ01000277">
    <property type="protein sequence ID" value="MPL89324.1"/>
    <property type="molecule type" value="Genomic_DNA"/>
</dbReference>
<organism evidence="1">
    <name type="scientific">bioreactor metagenome</name>
    <dbReference type="NCBI Taxonomy" id="1076179"/>
    <lineage>
        <taxon>unclassified sequences</taxon>
        <taxon>metagenomes</taxon>
        <taxon>ecological metagenomes</taxon>
    </lineage>
</organism>
<sequence length="105" mass="11677">MKINPVRRGIVYEKKAAKKHHSTHVGGPGKEDYRRGAIKGEVKATAAKLTKPAIQKIIREKGVTEFVSESGFTKPALAYCKRYRPEVKLIHGCKVVKPRTKHGSV</sequence>
<protein>
    <recommendedName>
        <fullName evidence="2">Restriction endonuclease type IV Mrr domain-containing protein</fullName>
    </recommendedName>
</protein>
<comment type="caution">
    <text evidence="1">The sequence shown here is derived from an EMBL/GenBank/DDBJ whole genome shotgun (WGS) entry which is preliminary data.</text>
</comment>
<name>A0A644VD71_9ZZZZ</name>
<proteinExistence type="predicted"/>